<name>A0A7S8FD08_9BACT</name>
<keyword evidence="3" id="KW-0949">S-adenosyl-L-methionine</keyword>
<dbReference type="SUPFAM" id="SSF102114">
    <property type="entry name" value="Radical SAM enzymes"/>
    <property type="match status" value="1"/>
</dbReference>
<keyword evidence="2" id="KW-0004">4Fe-4S</keyword>
<comment type="cofactor">
    <cofactor evidence="1">
        <name>[4Fe-4S] cluster</name>
        <dbReference type="ChEBI" id="CHEBI:49883"/>
    </cofactor>
</comment>
<protein>
    <recommendedName>
        <fullName evidence="7">Radical SAM core domain-containing protein</fullName>
    </recommendedName>
</protein>
<accession>A0A7S8FD08</accession>
<dbReference type="PROSITE" id="PS51918">
    <property type="entry name" value="RADICAL_SAM"/>
    <property type="match status" value="1"/>
</dbReference>
<dbReference type="InterPro" id="IPR058240">
    <property type="entry name" value="rSAM_sf"/>
</dbReference>
<dbReference type="InterPro" id="IPR050377">
    <property type="entry name" value="Radical_SAM_PqqE_MftC-like"/>
</dbReference>
<evidence type="ECO:0000256" key="6">
    <source>
        <dbReference type="ARBA" id="ARBA00023014"/>
    </source>
</evidence>
<evidence type="ECO:0000313" key="8">
    <source>
        <dbReference type="EMBL" id="QPD03547.1"/>
    </source>
</evidence>
<dbReference type="InterPro" id="IPR013785">
    <property type="entry name" value="Aldolase_TIM"/>
</dbReference>
<dbReference type="SFLD" id="SFLDG01067">
    <property type="entry name" value="SPASM/twitch_domain_containing"/>
    <property type="match status" value="1"/>
</dbReference>
<dbReference type="PANTHER" id="PTHR11228">
    <property type="entry name" value="RADICAL SAM DOMAIN PROTEIN"/>
    <property type="match status" value="1"/>
</dbReference>
<evidence type="ECO:0000256" key="1">
    <source>
        <dbReference type="ARBA" id="ARBA00001966"/>
    </source>
</evidence>
<evidence type="ECO:0000256" key="4">
    <source>
        <dbReference type="ARBA" id="ARBA00022723"/>
    </source>
</evidence>
<dbReference type="AlphaFoldDB" id="A0A7S8FD08"/>
<keyword evidence="5" id="KW-0408">Iron</keyword>
<feature type="domain" description="Radical SAM core" evidence="7">
    <location>
        <begin position="17"/>
        <end position="236"/>
    </location>
</feature>
<dbReference type="SFLD" id="SFLDS00029">
    <property type="entry name" value="Radical_SAM"/>
    <property type="match status" value="1"/>
</dbReference>
<dbReference type="GO" id="GO:0051539">
    <property type="term" value="F:4 iron, 4 sulfur cluster binding"/>
    <property type="evidence" value="ECO:0007669"/>
    <property type="project" value="UniProtKB-KW"/>
</dbReference>
<dbReference type="Proteomes" id="UP000593737">
    <property type="component" value="Chromosome"/>
</dbReference>
<dbReference type="GO" id="GO:0046872">
    <property type="term" value="F:metal ion binding"/>
    <property type="evidence" value="ECO:0007669"/>
    <property type="project" value="UniProtKB-KW"/>
</dbReference>
<dbReference type="InterPro" id="IPR007197">
    <property type="entry name" value="rSAM"/>
</dbReference>
<dbReference type="EMBL" id="CP047423">
    <property type="protein sequence ID" value="QPD03547.1"/>
    <property type="molecule type" value="Genomic_DNA"/>
</dbReference>
<dbReference type="GO" id="GO:0003824">
    <property type="term" value="F:catalytic activity"/>
    <property type="evidence" value="ECO:0007669"/>
    <property type="project" value="InterPro"/>
</dbReference>
<keyword evidence="6" id="KW-0411">Iron-sulfur</keyword>
<dbReference type="CDD" id="cd01335">
    <property type="entry name" value="Radical_SAM"/>
    <property type="match status" value="1"/>
</dbReference>
<dbReference type="Gene3D" id="3.20.20.70">
    <property type="entry name" value="Aldolase class I"/>
    <property type="match status" value="1"/>
</dbReference>
<evidence type="ECO:0000256" key="3">
    <source>
        <dbReference type="ARBA" id="ARBA00022691"/>
    </source>
</evidence>
<dbReference type="SFLD" id="SFLDG01386">
    <property type="entry name" value="main_SPASM_domain-containing"/>
    <property type="match status" value="1"/>
</dbReference>
<proteinExistence type="predicted"/>
<evidence type="ECO:0000259" key="7">
    <source>
        <dbReference type="PROSITE" id="PS51918"/>
    </source>
</evidence>
<dbReference type="Pfam" id="PF04055">
    <property type="entry name" value="Radical_SAM"/>
    <property type="match status" value="1"/>
</dbReference>
<dbReference type="PIRSF" id="PIRSF037420">
    <property type="entry name" value="PQQ_syn_pqqE"/>
    <property type="match status" value="1"/>
</dbReference>
<dbReference type="PANTHER" id="PTHR11228:SF7">
    <property type="entry name" value="PQQA PEPTIDE CYCLASE"/>
    <property type="match status" value="1"/>
</dbReference>
<gene>
    <name evidence="8" type="ORF">Nkreftii_001321</name>
</gene>
<evidence type="ECO:0000256" key="2">
    <source>
        <dbReference type="ARBA" id="ARBA00022485"/>
    </source>
</evidence>
<sequence length="362" mass="41555">MAYGEFSRRIHTHATDAHHVTNAQLELTYRCNLHCRHCYTDPYNDKDWIAQELSLPEITRLIDDMAELGILWLNLTGGEVFQHPRFWEIYDHAYRRGFLLQLYTNGTLFTEAMVTRLQAQPPFTIDMSCHSIDESSFDWFTQVPGSFRAFRRGLDLLRKADLPFTLKTKGMNWNRQELPGIKTFVESFGQPFSLTTALSPRLDGNLSSLSYRLAPSDVATLQLELMGEAPSEEECRMASELLQRPLDLLYRCGCGTNTIHINARGELGTCTLQYERRYSLRTYSLRDAIDRLFTDIASLRYQQDVPCRTCKLQSFCDQKPTEARWECGNSEAPIPYNCDVALARAEMATQQKLLHPLGISRG</sequence>
<organism evidence="8 9">
    <name type="scientific">Candidatus Nitrospira kreftii</name>
    <dbReference type="NCBI Taxonomy" id="2652173"/>
    <lineage>
        <taxon>Bacteria</taxon>
        <taxon>Pseudomonadati</taxon>
        <taxon>Nitrospirota</taxon>
        <taxon>Nitrospiria</taxon>
        <taxon>Nitrospirales</taxon>
        <taxon>Nitrospiraceae</taxon>
        <taxon>Nitrospira</taxon>
    </lineage>
</organism>
<evidence type="ECO:0000313" key="9">
    <source>
        <dbReference type="Proteomes" id="UP000593737"/>
    </source>
</evidence>
<keyword evidence="4" id="KW-0479">Metal-binding</keyword>
<evidence type="ECO:0000256" key="5">
    <source>
        <dbReference type="ARBA" id="ARBA00023004"/>
    </source>
</evidence>
<dbReference type="KEGG" id="nkf:Nkreftii_001321"/>
<reference evidence="8 9" key="1">
    <citation type="journal article" date="2020" name="ISME J.">
        <title>Enrichment and physiological characterization of a novel comammox Nitrospira indicates ammonium inhibition of complete nitrification.</title>
        <authorList>
            <person name="Sakoula D."/>
            <person name="Koch H."/>
            <person name="Frank J."/>
            <person name="Jetten M.S.M."/>
            <person name="van Kessel M.A.H.J."/>
            <person name="Lucker S."/>
        </authorList>
    </citation>
    <scope>NUCLEOTIDE SEQUENCE [LARGE SCALE GENOMIC DNA]</scope>
    <source>
        <strain evidence="8">Comreactor17</strain>
    </source>
</reference>
<dbReference type="InterPro" id="IPR017200">
    <property type="entry name" value="PqqE-like"/>
</dbReference>